<feature type="region of interest" description="Disordered" evidence="1">
    <location>
        <begin position="63"/>
        <end position="88"/>
    </location>
</feature>
<organism evidence="2 3">
    <name type="scientific">Colletotrichum phormii</name>
    <dbReference type="NCBI Taxonomy" id="359342"/>
    <lineage>
        <taxon>Eukaryota</taxon>
        <taxon>Fungi</taxon>
        <taxon>Dikarya</taxon>
        <taxon>Ascomycota</taxon>
        <taxon>Pezizomycotina</taxon>
        <taxon>Sordariomycetes</taxon>
        <taxon>Hypocreomycetidae</taxon>
        <taxon>Glomerellales</taxon>
        <taxon>Glomerellaceae</taxon>
        <taxon>Colletotrichum</taxon>
        <taxon>Colletotrichum acutatum species complex</taxon>
    </lineage>
</organism>
<proteinExistence type="predicted"/>
<evidence type="ECO:0000256" key="1">
    <source>
        <dbReference type="SAM" id="MobiDB-lite"/>
    </source>
</evidence>
<dbReference type="GeneID" id="85476117"/>
<protein>
    <submittedName>
        <fullName evidence="2">Uncharacterized protein</fullName>
    </submittedName>
</protein>
<keyword evidence="3" id="KW-1185">Reference proteome</keyword>
<evidence type="ECO:0000313" key="2">
    <source>
        <dbReference type="EMBL" id="KAK1624512.1"/>
    </source>
</evidence>
<dbReference type="Proteomes" id="UP001243989">
    <property type="component" value="Unassembled WGS sequence"/>
</dbReference>
<gene>
    <name evidence="2" type="ORF">BDP81DRAFT_437717</name>
</gene>
<dbReference type="RefSeq" id="XP_060440507.1">
    <property type="nucleotide sequence ID" value="XM_060591255.1"/>
</dbReference>
<comment type="caution">
    <text evidence="2">The sequence shown here is derived from an EMBL/GenBank/DDBJ whole genome shotgun (WGS) entry which is preliminary data.</text>
</comment>
<sequence length="161" mass="17820">MFFATLVKRYATLPLLRTLRIPRYARGAVAHVPLGVLLLGSRRTTLSQNLQWTVSGPVSLSTHSTESLDSTTIHEDPQQTRNSGRTPQLSRLERGQLGLLRVHTHHRIVAFSCSQSLCLASLAASTAANRTWSGLDNSGHHRPIGSRCLRYLSLTPTRTTR</sequence>
<dbReference type="EMBL" id="JAHMHQ010000024">
    <property type="protein sequence ID" value="KAK1624512.1"/>
    <property type="molecule type" value="Genomic_DNA"/>
</dbReference>
<accession>A0AAJ0ECC8</accession>
<feature type="compositionally biased region" description="Polar residues" evidence="1">
    <location>
        <begin position="79"/>
        <end position="88"/>
    </location>
</feature>
<dbReference type="AlphaFoldDB" id="A0AAJ0ECC8"/>
<evidence type="ECO:0000313" key="3">
    <source>
        <dbReference type="Proteomes" id="UP001243989"/>
    </source>
</evidence>
<reference evidence="2" key="1">
    <citation type="submission" date="2021-06" db="EMBL/GenBank/DDBJ databases">
        <title>Comparative genomics, transcriptomics and evolutionary studies reveal genomic signatures of adaptation to plant cell wall in hemibiotrophic fungi.</title>
        <authorList>
            <consortium name="DOE Joint Genome Institute"/>
            <person name="Baroncelli R."/>
            <person name="Diaz J.F."/>
            <person name="Benocci T."/>
            <person name="Peng M."/>
            <person name="Battaglia E."/>
            <person name="Haridas S."/>
            <person name="Andreopoulos W."/>
            <person name="Labutti K."/>
            <person name="Pangilinan J."/>
            <person name="Floch G.L."/>
            <person name="Makela M.R."/>
            <person name="Henrissat B."/>
            <person name="Grigoriev I.V."/>
            <person name="Crouch J.A."/>
            <person name="De Vries R.P."/>
            <person name="Sukno S.A."/>
            <person name="Thon M.R."/>
        </authorList>
    </citation>
    <scope>NUCLEOTIDE SEQUENCE</scope>
    <source>
        <strain evidence="2">CBS 102054</strain>
    </source>
</reference>
<name>A0AAJ0ECC8_9PEZI</name>